<protein>
    <submittedName>
        <fullName evidence="1">Uncharacterized protein</fullName>
    </submittedName>
</protein>
<proteinExistence type="predicted"/>
<evidence type="ECO:0000313" key="1">
    <source>
        <dbReference type="EMBL" id="GHG66544.1"/>
    </source>
</evidence>
<accession>A0ABQ3KWP2</accession>
<keyword evidence="2" id="KW-1185">Reference proteome</keyword>
<name>A0ABQ3KWP2_9ALTE</name>
<organism evidence="1 2">
    <name type="scientific">Alishewanella longhuensis</name>
    <dbReference type="NCBI Taxonomy" id="1091037"/>
    <lineage>
        <taxon>Bacteria</taxon>
        <taxon>Pseudomonadati</taxon>
        <taxon>Pseudomonadota</taxon>
        <taxon>Gammaproteobacteria</taxon>
        <taxon>Alteromonadales</taxon>
        <taxon>Alteromonadaceae</taxon>
        <taxon>Alishewanella</taxon>
    </lineage>
</organism>
<reference evidence="2" key="1">
    <citation type="journal article" date="2019" name="Int. J. Syst. Evol. Microbiol.">
        <title>The Global Catalogue of Microorganisms (GCM) 10K type strain sequencing project: providing services to taxonomists for standard genome sequencing and annotation.</title>
        <authorList>
            <consortium name="The Broad Institute Genomics Platform"/>
            <consortium name="The Broad Institute Genome Sequencing Center for Infectious Disease"/>
            <person name="Wu L."/>
            <person name="Ma J."/>
        </authorList>
    </citation>
    <scope>NUCLEOTIDE SEQUENCE [LARGE SCALE GENOMIC DNA]</scope>
    <source>
        <strain evidence="2">CGMCC 1.7003</strain>
    </source>
</reference>
<gene>
    <name evidence="1" type="ORF">GCM10010919_14320</name>
</gene>
<dbReference type="RefSeq" id="WP_189431777.1">
    <property type="nucleotide sequence ID" value="NZ_BNAO01000003.1"/>
</dbReference>
<evidence type="ECO:0000313" key="2">
    <source>
        <dbReference type="Proteomes" id="UP000659697"/>
    </source>
</evidence>
<dbReference type="Proteomes" id="UP000659697">
    <property type="component" value="Unassembled WGS sequence"/>
</dbReference>
<dbReference type="EMBL" id="BNAO01000003">
    <property type="protein sequence ID" value="GHG66544.1"/>
    <property type="molecule type" value="Genomic_DNA"/>
</dbReference>
<sequence>MGLAQKIIVESATETQLEEFIVGFCGEFKSHKDKDTWVITEHDLQKMSFAMKVDGSSIFCHRSGAYFAVLGMFIECLSGSFPSINVSDA</sequence>
<comment type="caution">
    <text evidence="1">The sequence shown here is derived from an EMBL/GenBank/DDBJ whole genome shotgun (WGS) entry which is preliminary data.</text>
</comment>